<dbReference type="EMBL" id="CP096205">
    <property type="protein sequence ID" value="UPQ79664.1"/>
    <property type="molecule type" value="Genomic_DNA"/>
</dbReference>
<dbReference type="Gene3D" id="3.40.50.150">
    <property type="entry name" value="Vaccinia Virus protein VP39"/>
    <property type="match status" value="1"/>
</dbReference>
<dbReference type="CDD" id="cd02440">
    <property type="entry name" value="AdoMet_MTases"/>
    <property type="match status" value="1"/>
</dbReference>
<dbReference type="SUPFAM" id="SSF53335">
    <property type="entry name" value="S-adenosyl-L-methionine-dependent methyltransferases"/>
    <property type="match status" value="1"/>
</dbReference>
<keyword evidence="3" id="KW-0489">Methyltransferase</keyword>
<dbReference type="InterPro" id="IPR041698">
    <property type="entry name" value="Methyltransf_25"/>
</dbReference>
<dbReference type="GO" id="GO:0032259">
    <property type="term" value="P:methylation"/>
    <property type="evidence" value="ECO:0007669"/>
    <property type="project" value="UniProtKB-KW"/>
</dbReference>
<dbReference type="GO" id="GO:0008168">
    <property type="term" value="F:methyltransferase activity"/>
    <property type="evidence" value="ECO:0007669"/>
    <property type="project" value="UniProtKB-KW"/>
</dbReference>
<dbReference type="InterPro" id="IPR029063">
    <property type="entry name" value="SAM-dependent_MTases_sf"/>
</dbReference>
<dbReference type="PANTHER" id="PTHR43861:SF6">
    <property type="entry name" value="METHYLTRANSFERASE TYPE 11"/>
    <property type="match status" value="1"/>
</dbReference>
<protein>
    <submittedName>
        <fullName evidence="3">Class I SAM-dependent methyltransferase</fullName>
    </submittedName>
</protein>
<gene>
    <name evidence="3" type="ORF">M0M57_02225</name>
</gene>
<evidence type="ECO:0000256" key="1">
    <source>
        <dbReference type="ARBA" id="ARBA00022679"/>
    </source>
</evidence>
<keyword evidence="4" id="KW-1185">Reference proteome</keyword>
<sequence length="225" mass="25612">MKETKKIFKKSIVEILKNQGTDDVLSEAALPAYAHKNPVIDFIFWKRLSLATSFVKKNVKANASILDFGCGTGVVSFDLANKGYNLTAIDLDLNPLKLLKTKINYPATINFIEADFLAMNFESQKFDAIIALDVLEHIPLEILPEYLKKFNLLLKPNGYIIVSGPTENWLYKLGRKIAGNDFTGHYHETTIGKIKNVFKLHFKVRLISKLIWPLTLFEIFYAKKD</sequence>
<dbReference type="RefSeq" id="WP_248434979.1">
    <property type="nucleotide sequence ID" value="NZ_CP096205.1"/>
</dbReference>
<proteinExistence type="predicted"/>
<accession>A0ABY4KGH9</accession>
<keyword evidence="1" id="KW-0808">Transferase</keyword>
<dbReference type="Pfam" id="PF13649">
    <property type="entry name" value="Methyltransf_25"/>
    <property type="match status" value="1"/>
</dbReference>
<dbReference type="PANTHER" id="PTHR43861">
    <property type="entry name" value="TRANS-ACONITATE 2-METHYLTRANSFERASE-RELATED"/>
    <property type="match status" value="1"/>
</dbReference>
<dbReference type="Proteomes" id="UP000830583">
    <property type="component" value="Chromosome"/>
</dbReference>
<feature type="domain" description="Methyltransferase" evidence="2">
    <location>
        <begin position="65"/>
        <end position="158"/>
    </location>
</feature>
<evidence type="ECO:0000313" key="3">
    <source>
        <dbReference type="EMBL" id="UPQ79664.1"/>
    </source>
</evidence>
<name>A0ABY4KGH9_9FLAO</name>
<evidence type="ECO:0000313" key="4">
    <source>
        <dbReference type="Proteomes" id="UP000830583"/>
    </source>
</evidence>
<evidence type="ECO:0000259" key="2">
    <source>
        <dbReference type="Pfam" id="PF13649"/>
    </source>
</evidence>
<reference evidence="3" key="1">
    <citation type="submission" date="2022-04" db="EMBL/GenBank/DDBJ databases">
        <title>Consumption of N2O by Flavobacterium azooxidireducens sp. nov. isolated from Decomposing Leaf Litter of Phragmites australis (Cav.).</title>
        <authorList>
            <person name="Behrendt U."/>
            <person name="Spanner T."/>
            <person name="Augustin J."/>
            <person name="Horn M.A."/>
            <person name="Kolb S."/>
            <person name="Ulrich A."/>
        </authorList>
    </citation>
    <scope>NUCLEOTIDE SEQUENCE</scope>
    <source>
        <strain evidence="3">IGB 4-14</strain>
    </source>
</reference>
<organism evidence="3 4">
    <name type="scientific">Flavobacterium azooxidireducens</name>
    <dbReference type="NCBI Taxonomy" id="1871076"/>
    <lineage>
        <taxon>Bacteria</taxon>
        <taxon>Pseudomonadati</taxon>
        <taxon>Bacteroidota</taxon>
        <taxon>Flavobacteriia</taxon>
        <taxon>Flavobacteriales</taxon>
        <taxon>Flavobacteriaceae</taxon>
        <taxon>Flavobacterium</taxon>
    </lineage>
</organism>